<keyword evidence="2" id="KW-1185">Reference proteome</keyword>
<sequence length="183" mass="20445">MYLCTYTLESSCTSISTNLDGLQMQDALTSCTAFTHALACRLHMHRRSLLPRSLFSPVSQPRICTILARIGPENGELEYDVNKVGRHFHGIIEWANFSVQSGAFHRPWSDGSLLGAPGQIAWRVVLASFSPGSLSEVWHDPQNASNRCSGWAQPYRNLLSTPHVILMVTNYIEFINDLEPIIT</sequence>
<name>A0A8H2VVW1_9HELO</name>
<comment type="caution">
    <text evidence="1">The sequence shown here is derived from an EMBL/GenBank/DDBJ whole genome shotgun (WGS) entry which is preliminary data.</text>
</comment>
<accession>A0A8H2VVW1</accession>
<organism evidence="1 2">
    <name type="scientific">Sclerotinia trifoliorum</name>
    <dbReference type="NCBI Taxonomy" id="28548"/>
    <lineage>
        <taxon>Eukaryota</taxon>
        <taxon>Fungi</taxon>
        <taxon>Dikarya</taxon>
        <taxon>Ascomycota</taxon>
        <taxon>Pezizomycotina</taxon>
        <taxon>Leotiomycetes</taxon>
        <taxon>Helotiales</taxon>
        <taxon>Sclerotiniaceae</taxon>
        <taxon>Sclerotinia</taxon>
    </lineage>
</organism>
<dbReference type="AlphaFoldDB" id="A0A8H2VVW1"/>
<reference evidence="1" key="1">
    <citation type="submission" date="2020-10" db="EMBL/GenBank/DDBJ databases">
        <authorList>
            <person name="Kusch S."/>
        </authorList>
    </citation>
    <scope>NUCLEOTIDE SEQUENCE</scope>
    <source>
        <strain evidence="1">SwB9</strain>
    </source>
</reference>
<dbReference type="EMBL" id="CAJHIA010000017">
    <property type="protein sequence ID" value="CAD6445857.1"/>
    <property type="molecule type" value="Genomic_DNA"/>
</dbReference>
<proteinExistence type="predicted"/>
<evidence type="ECO:0000313" key="1">
    <source>
        <dbReference type="EMBL" id="CAD6445857.1"/>
    </source>
</evidence>
<evidence type="ECO:0000313" key="2">
    <source>
        <dbReference type="Proteomes" id="UP000624404"/>
    </source>
</evidence>
<dbReference type="Proteomes" id="UP000624404">
    <property type="component" value="Unassembled WGS sequence"/>
</dbReference>
<gene>
    <name evidence="1" type="ORF">SCLTRI_LOCUS5578</name>
</gene>
<protein>
    <submittedName>
        <fullName evidence="1">20ab588f-3e53-46e0-ac4b-32766457a631</fullName>
    </submittedName>
</protein>